<reference evidence="1" key="1">
    <citation type="journal article" date="2014" name="Int. J. Syst. Evol. Microbiol.">
        <title>Complete genome sequence of Corynebacterium casei LMG S-19264T (=DSM 44701T), isolated from a smear-ripened cheese.</title>
        <authorList>
            <consortium name="US DOE Joint Genome Institute (JGI-PGF)"/>
            <person name="Walter F."/>
            <person name="Albersmeier A."/>
            <person name="Kalinowski J."/>
            <person name="Ruckert C."/>
        </authorList>
    </citation>
    <scope>NUCLEOTIDE SEQUENCE</scope>
    <source>
        <strain evidence="1">JCM 4346</strain>
    </source>
</reference>
<dbReference type="AlphaFoldDB" id="A0A918FFH8"/>
<evidence type="ECO:0000313" key="2">
    <source>
        <dbReference type="Proteomes" id="UP000658320"/>
    </source>
</evidence>
<gene>
    <name evidence="1" type="ORF">GCM10010251_58860</name>
</gene>
<evidence type="ECO:0000313" key="1">
    <source>
        <dbReference type="EMBL" id="GGR34855.1"/>
    </source>
</evidence>
<proteinExistence type="predicted"/>
<reference evidence="1" key="2">
    <citation type="submission" date="2020-09" db="EMBL/GenBank/DDBJ databases">
        <authorList>
            <person name="Sun Q."/>
            <person name="Ohkuma M."/>
        </authorList>
    </citation>
    <scope>NUCLEOTIDE SEQUENCE</scope>
    <source>
        <strain evidence="1">JCM 4346</strain>
    </source>
</reference>
<dbReference type="EMBL" id="BMSX01000015">
    <property type="protein sequence ID" value="GGR34855.1"/>
    <property type="molecule type" value="Genomic_DNA"/>
</dbReference>
<comment type="caution">
    <text evidence="1">The sequence shown here is derived from an EMBL/GenBank/DDBJ whole genome shotgun (WGS) entry which is preliminary data.</text>
</comment>
<sequence length="120" mass="13657">MTVTDPTLVECQTDLFREISRLLDRHPAGRAFRLLHTPHDLDLAPDEVLVQSVDTERRVVELRPQRLSELDKTDVLHATQVLDPGDHALNAYAMEARSSDCCVKDGHHWYVMANQQQAES</sequence>
<accession>A0A918FFH8</accession>
<protein>
    <submittedName>
        <fullName evidence="1">Uncharacterized protein</fullName>
    </submittedName>
</protein>
<organism evidence="1 2">
    <name type="scientific">Streptomyces aurantiogriseus</name>
    <dbReference type="NCBI Taxonomy" id="66870"/>
    <lineage>
        <taxon>Bacteria</taxon>
        <taxon>Bacillati</taxon>
        <taxon>Actinomycetota</taxon>
        <taxon>Actinomycetes</taxon>
        <taxon>Kitasatosporales</taxon>
        <taxon>Streptomycetaceae</taxon>
        <taxon>Streptomyces</taxon>
    </lineage>
</organism>
<dbReference type="Proteomes" id="UP000658320">
    <property type="component" value="Unassembled WGS sequence"/>
</dbReference>
<name>A0A918FFH8_9ACTN</name>
<keyword evidence="2" id="KW-1185">Reference proteome</keyword>